<dbReference type="InterPro" id="IPR004305">
    <property type="entry name" value="Thiaminase-2/PQQC"/>
</dbReference>
<dbReference type="GO" id="GO:0005829">
    <property type="term" value="C:cytosol"/>
    <property type="evidence" value="ECO:0007669"/>
    <property type="project" value="TreeGrafter"/>
</dbReference>
<dbReference type="AlphaFoldDB" id="A0A382RBR4"/>
<name>A0A382RBR4_9ZZZZ</name>
<dbReference type="PANTHER" id="PTHR43198">
    <property type="entry name" value="BIFUNCTIONAL TH2 PROTEIN"/>
    <property type="match status" value="1"/>
</dbReference>
<dbReference type="InterPro" id="IPR016084">
    <property type="entry name" value="Haem_Oase-like_multi-hlx"/>
</dbReference>
<accession>A0A382RBR4</accession>
<evidence type="ECO:0000313" key="2">
    <source>
        <dbReference type="EMBL" id="SVC95164.1"/>
    </source>
</evidence>
<proteinExistence type="predicted"/>
<dbReference type="EMBL" id="UINC01120586">
    <property type="protein sequence ID" value="SVC95164.1"/>
    <property type="molecule type" value="Genomic_DNA"/>
</dbReference>
<dbReference type="Gene3D" id="1.20.910.10">
    <property type="entry name" value="Heme oxygenase-like"/>
    <property type="match status" value="1"/>
</dbReference>
<evidence type="ECO:0000259" key="1">
    <source>
        <dbReference type="Pfam" id="PF03070"/>
    </source>
</evidence>
<feature type="non-terminal residue" evidence="2">
    <location>
        <position position="78"/>
    </location>
</feature>
<dbReference type="Pfam" id="PF03070">
    <property type="entry name" value="TENA_THI-4"/>
    <property type="match status" value="1"/>
</dbReference>
<organism evidence="2">
    <name type="scientific">marine metagenome</name>
    <dbReference type="NCBI Taxonomy" id="408172"/>
    <lineage>
        <taxon>unclassified sequences</taxon>
        <taxon>metagenomes</taxon>
        <taxon>ecological metagenomes</taxon>
    </lineage>
</organism>
<feature type="domain" description="Thiaminase-2/PQQC" evidence="1">
    <location>
        <begin position="22"/>
        <end position="72"/>
    </location>
</feature>
<reference evidence="2" key="1">
    <citation type="submission" date="2018-05" db="EMBL/GenBank/DDBJ databases">
        <authorList>
            <person name="Lanie J.A."/>
            <person name="Ng W.-L."/>
            <person name="Kazmierczak K.M."/>
            <person name="Andrzejewski T.M."/>
            <person name="Davidsen T.M."/>
            <person name="Wayne K.J."/>
            <person name="Tettelin H."/>
            <person name="Glass J.I."/>
            <person name="Rusch D."/>
            <person name="Podicherti R."/>
            <person name="Tsui H.-C.T."/>
            <person name="Winkler M.E."/>
        </authorList>
    </citation>
    <scope>NUCLEOTIDE SEQUENCE</scope>
</reference>
<dbReference type="SUPFAM" id="SSF48613">
    <property type="entry name" value="Heme oxygenase-like"/>
    <property type="match status" value="1"/>
</dbReference>
<sequence>MNLSKHLWDKNKDLAFASLNSKFVQGIKNGNLPKNNFQSYVAQDYFFLESFARAYGLAISKCFDINAIRTLSELLLGV</sequence>
<dbReference type="PANTHER" id="PTHR43198:SF2">
    <property type="entry name" value="SI:CH1073-67J19.1-RELATED"/>
    <property type="match status" value="1"/>
</dbReference>
<protein>
    <recommendedName>
        <fullName evidence="1">Thiaminase-2/PQQC domain-containing protein</fullName>
    </recommendedName>
</protein>
<dbReference type="InterPro" id="IPR050967">
    <property type="entry name" value="Thiamine_Salvage_TenA"/>
</dbReference>
<gene>
    <name evidence="2" type="ORF">METZ01_LOCUS348018</name>
</gene>